<dbReference type="RefSeq" id="WP_211631765.1">
    <property type="nucleotide sequence ID" value="NZ_CP073100.1"/>
</dbReference>
<feature type="signal peptide" evidence="6">
    <location>
        <begin position="1"/>
        <end position="22"/>
    </location>
</feature>
<feature type="compositionally biased region" description="Polar residues" evidence="5">
    <location>
        <begin position="1075"/>
        <end position="1090"/>
    </location>
</feature>
<evidence type="ECO:0000256" key="4">
    <source>
        <dbReference type="ARBA" id="ARBA00022837"/>
    </source>
</evidence>
<dbReference type="PANTHER" id="PTHR37467:SF1">
    <property type="entry name" value="EXPORTED CALCIUM-BINDING GLYCOPROTEIN"/>
    <property type="match status" value="1"/>
</dbReference>
<accession>A0A975PFI6</accession>
<feature type="region of interest" description="Disordered" evidence="5">
    <location>
        <begin position="212"/>
        <end position="308"/>
    </location>
</feature>
<dbReference type="PROSITE" id="PS00018">
    <property type="entry name" value="EF_HAND_1"/>
    <property type="match status" value="1"/>
</dbReference>
<dbReference type="Pfam" id="PF08811">
    <property type="entry name" value="DUF1800"/>
    <property type="match status" value="1"/>
</dbReference>
<dbReference type="InterPro" id="IPR059100">
    <property type="entry name" value="TSP3_bac"/>
</dbReference>
<feature type="compositionally biased region" description="Basic and acidic residues" evidence="5">
    <location>
        <begin position="572"/>
        <end position="583"/>
    </location>
</feature>
<proteinExistence type="predicted"/>
<feature type="region of interest" description="Disordered" evidence="5">
    <location>
        <begin position="550"/>
        <end position="603"/>
    </location>
</feature>
<evidence type="ECO:0000256" key="1">
    <source>
        <dbReference type="ARBA" id="ARBA00004613"/>
    </source>
</evidence>
<dbReference type="Pfam" id="PF18884">
    <property type="entry name" value="TSP3_bac"/>
    <property type="match status" value="12"/>
</dbReference>
<feature type="region of interest" description="Disordered" evidence="5">
    <location>
        <begin position="871"/>
        <end position="922"/>
    </location>
</feature>
<feature type="compositionally biased region" description="Low complexity" evidence="5">
    <location>
        <begin position="1114"/>
        <end position="1131"/>
    </location>
</feature>
<keyword evidence="2" id="KW-0964">Secreted</keyword>
<dbReference type="InterPro" id="IPR014917">
    <property type="entry name" value="DUF1800"/>
</dbReference>
<feature type="region of interest" description="Disordered" evidence="5">
    <location>
        <begin position="1112"/>
        <end position="1131"/>
    </location>
</feature>
<dbReference type="Gene3D" id="4.10.1080.10">
    <property type="entry name" value="TSP type-3 repeat"/>
    <property type="match status" value="2"/>
</dbReference>
<keyword evidence="8" id="KW-1185">Reference proteome</keyword>
<dbReference type="PANTHER" id="PTHR37467">
    <property type="entry name" value="EXPORTED CALCIUM-BINDING GLYCOPROTEIN-RELATED"/>
    <property type="match status" value="1"/>
</dbReference>
<name>A0A975PFI6_9BACT</name>
<keyword evidence="3 6" id="KW-0732">Signal</keyword>
<dbReference type="KEGG" id="lamb:KBB96_01735"/>
<evidence type="ECO:0000313" key="7">
    <source>
        <dbReference type="EMBL" id="QUE51626.1"/>
    </source>
</evidence>
<feature type="region of interest" description="Disordered" evidence="5">
    <location>
        <begin position="1067"/>
        <end position="1090"/>
    </location>
</feature>
<gene>
    <name evidence="7" type="ORF">KBB96_01735</name>
</gene>
<dbReference type="GO" id="GO:0005509">
    <property type="term" value="F:calcium ion binding"/>
    <property type="evidence" value="ECO:0007669"/>
    <property type="project" value="InterPro"/>
</dbReference>
<dbReference type="EMBL" id="CP073100">
    <property type="protein sequence ID" value="QUE51626.1"/>
    <property type="molecule type" value="Genomic_DNA"/>
</dbReference>
<reference evidence="7" key="1">
    <citation type="submission" date="2021-04" db="EMBL/GenBank/DDBJ databases">
        <title>Luteolibacter sp. 32A isolated from the skin of an Anderson's salamander (Ambystoma andersonii).</title>
        <authorList>
            <person name="Spergser J."/>
            <person name="Busse H.-J."/>
        </authorList>
    </citation>
    <scope>NUCLEOTIDE SEQUENCE</scope>
    <source>
        <strain evidence="7">32A</strain>
    </source>
</reference>
<feature type="compositionally biased region" description="Polar residues" evidence="5">
    <location>
        <begin position="298"/>
        <end position="307"/>
    </location>
</feature>
<evidence type="ECO:0000256" key="5">
    <source>
        <dbReference type="SAM" id="MobiDB-lite"/>
    </source>
</evidence>
<feature type="region of interest" description="Disordered" evidence="5">
    <location>
        <begin position="617"/>
        <end position="652"/>
    </location>
</feature>
<comment type="subcellular location">
    <subcellularLocation>
        <location evidence="1">Secreted</location>
    </subcellularLocation>
</comment>
<dbReference type="Proteomes" id="UP000676169">
    <property type="component" value="Chromosome"/>
</dbReference>
<feature type="compositionally biased region" description="Low complexity" evidence="5">
    <location>
        <begin position="876"/>
        <end position="888"/>
    </location>
</feature>
<evidence type="ECO:0000256" key="3">
    <source>
        <dbReference type="ARBA" id="ARBA00022729"/>
    </source>
</evidence>
<dbReference type="InterPro" id="IPR028974">
    <property type="entry name" value="TSP_type-3_rpt"/>
</dbReference>
<dbReference type="InterPro" id="IPR053180">
    <property type="entry name" value="Ca-binding_acidic-repeat"/>
</dbReference>
<feature type="region of interest" description="Disordered" evidence="5">
    <location>
        <begin position="962"/>
        <end position="987"/>
    </location>
</feature>
<sequence>MARKPVFRPLLLLAAFIGPADAASFDPVWQLGSDDANTAPFGQESFASNNAPGSATVKDDDYYVATEPVANFERAMTVSDPRKRIHFPFATAQASSTSRLRITVDLFAGGGWVSGTGSLPGFQSHDVTVKLNGVTLGVRTGIRYDTTLTFIVPASSVNATTGENILQIERTGGSANAFIQFDYLQVEADPDGLADGDGDGMARWFEETYNLSDSNPADATPDPDHDGLSNLQEFQKGTNPTDPDTDNDGLLDGQETTTDPLNPDTDGDGIADSAETTSNPTLADSDGDGYPDNIEIEQGTNPLSATSKPFDFPGAVGFQFIAERGIDAALKPGEPAGFFRLPNWNASPPLPMWPPSNTALTGSATALKNHRGQATTVGASWSYRAATDGLHRGPSDEKLLDGMIFAGSYSSGGSSVQTPASVSITGIPYATYDLIVYLGDQYPDHRGYLQLGSSTSTRRYFTSASNPPFRRWIESKATTQATATPANYVRYRNLSGASQSVTLTQLAADDGNFYNVSIHGFQIVDSGTDSDGDGMSDAVEVEYHFNPKVADATADDDGDGLGNAAELALGTDPHERDTDHDGLTDGEEASFNANPLIADTDGDGLLDGDEIHYTPFPSLANKVDSDNDGVSDAIERAAGSDPKSNTSKPPAVPDWTALTRTWTWNSGPLRVLWNHDRAMLGAIEDSEAMLCEAVVGRTGAGWDSQIGIGLRWINGRLTYRFRCGSATFRDASGNAFWNSDWNTFPQDKTALFGFSGYGAGDVSMPLRFDFKAVRKNATENLWTLTFAIQNVTNAASPVTLVTWSTTANTAIAADNSLLNNTVSWADAYDTAGGMSVLKEPGIEVYFTSSAVGTLDTDKDGIPDTWETVNSFNPNSAADATLDTDGDGLNNRDEWRAGTNPRNADTDGDGASDGLEVAQGTNPLSASSVPAAFTFTGAIGDLDGDGLNDAWVLWSGGRSRIASADDDGDGVSNAQESAAGTNPDDPNSKLAMIATPSGNDLWLSWTDAPLKTQIIETGTGLGSWSVATGLPASNVSNGIRQVRVPDALSSGDAKRFYRARVFPKDTDGDGVEDWTETNVLGSSPTSANSVGQSIVRSNGQTLSGDALALYQKIQGSSPSGGAPGSTAAGTPSPVQASRFLMQASFGPVPQDIDAVRQAGYAAWIDSQLQLPASYLQPYIKAIKADAAGPRADKSYNFNDLDKFVYGNNVTTPFARNAVGAPDQLRQRVAFALSQIMVVSRRDAQLEEKPEGMANYYDTLIRNATGNYGTLLREVALHPAMGWYLSHVGNQKADPSIPRYPDENFAREVMQLFSIGLWELNPDGSRKLDGNGEPIPTYDNGTITEMARVFTGLYFDAPYGWEGGGWSDDDYTKPMVMYPQYHDFGRKTLLHGFIIPEREAGAANGMQDVLDAVDCLFRHPNTPPFVSRQLIQFLVTDNPSPAYIKRVQDVFVDDGHGVRGNLGAVVKAILLDPEARNAPVSPGYGKMREPVVRTMHLGRLFRLAETNPDFTWWNWTDTYYGFSSQEPLNSPSVFNFYTPVYQAPGEIRNQGLVSPGFQLVNTYTSVSFPNLLLDYLHDGFRSAWDHRYPLDYRSNLLVAANPEALVDQVNLLICAGNMTARTRAILLTRLNDTALTQHDRAALAIWLAMTCPEGAVQR</sequence>
<evidence type="ECO:0000256" key="6">
    <source>
        <dbReference type="SAM" id="SignalP"/>
    </source>
</evidence>
<protein>
    <submittedName>
        <fullName evidence="7">DUF1800 domain-containing protein</fullName>
    </submittedName>
</protein>
<feature type="chain" id="PRO_5037767532" evidence="6">
    <location>
        <begin position="23"/>
        <end position="1656"/>
    </location>
</feature>
<evidence type="ECO:0000313" key="8">
    <source>
        <dbReference type="Proteomes" id="UP000676169"/>
    </source>
</evidence>
<organism evidence="7 8">
    <name type="scientific">Luteolibacter ambystomatis</name>
    <dbReference type="NCBI Taxonomy" id="2824561"/>
    <lineage>
        <taxon>Bacteria</taxon>
        <taxon>Pseudomonadati</taxon>
        <taxon>Verrucomicrobiota</taxon>
        <taxon>Verrucomicrobiia</taxon>
        <taxon>Verrucomicrobiales</taxon>
        <taxon>Verrucomicrobiaceae</taxon>
        <taxon>Luteolibacter</taxon>
    </lineage>
</organism>
<keyword evidence="4" id="KW-0106">Calcium</keyword>
<dbReference type="SUPFAM" id="SSF103647">
    <property type="entry name" value="TSP type-3 repeat"/>
    <property type="match status" value="3"/>
</dbReference>
<evidence type="ECO:0000256" key="2">
    <source>
        <dbReference type="ARBA" id="ARBA00022525"/>
    </source>
</evidence>
<dbReference type="InterPro" id="IPR018247">
    <property type="entry name" value="EF_Hand_1_Ca_BS"/>
</dbReference>